<evidence type="ECO:0000259" key="2">
    <source>
        <dbReference type="PROSITE" id="PS51176"/>
    </source>
</evidence>
<dbReference type="Pfam" id="PF20463">
    <property type="entry name" value="PDH_C"/>
    <property type="match status" value="1"/>
</dbReference>
<dbReference type="InterPro" id="IPR036291">
    <property type="entry name" value="NAD(P)-bd_dom_sf"/>
</dbReference>
<dbReference type="GO" id="GO:0006571">
    <property type="term" value="P:tyrosine biosynthetic process"/>
    <property type="evidence" value="ECO:0007669"/>
    <property type="project" value="InterPro"/>
</dbReference>
<proteinExistence type="predicted"/>
<dbReference type="RefSeq" id="WP_139450981.1">
    <property type="nucleotide sequence ID" value="NZ_VDMB01000051.1"/>
</dbReference>
<organism evidence="3 4">
    <name type="scientific">Desulfobotulus mexicanus</name>
    <dbReference type="NCBI Taxonomy" id="2586642"/>
    <lineage>
        <taxon>Bacteria</taxon>
        <taxon>Pseudomonadati</taxon>
        <taxon>Thermodesulfobacteriota</taxon>
        <taxon>Desulfobacteria</taxon>
        <taxon>Desulfobacterales</taxon>
        <taxon>Desulfobacteraceae</taxon>
        <taxon>Desulfobotulus</taxon>
    </lineage>
</organism>
<evidence type="ECO:0000313" key="4">
    <source>
        <dbReference type="Proteomes" id="UP000321899"/>
    </source>
</evidence>
<dbReference type="SUPFAM" id="SSF48179">
    <property type="entry name" value="6-phosphogluconate dehydrogenase C-terminal domain-like"/>
    <property type="match status" value="1"/>
</dbReference>
<dbReference type="GO" id="GO:0070403">
    <property type="term" value="F:NAD+ binding"/>
    <property type="evidence" value="ECO:0007669"/>
    <property type="project" value="InterPro"/>
</dbReference>
<gene>
    <name evidence="3" type="ORF">FIM25_16660</name>
</gene>
<reference evidence="3 4" key="1">
    <citation type="submission" date="2019-06" db="EMBL/GenBank/DDBJ databases">
        <title>Desulfobotulus mexicanus sp. nov., a novel sulfate-reducing bacterium isolated from the sediment of an alkaline crater lake in Mexico.</title>
        <authorList>
            <person name="Hirschler-Rea A."/>
        </authorList>
    </citation>
    <scope>NUCLEOTIDE SEQUENCE [LARGE SCALE GENOMIC DNA]</scope>
    <source>
        <strain evidence="3 4">PAR22N</strain>
    </source>
</reference>
<dbReference type="AlphaFoldDB" id="A0A5S5MBT0"/>
<name>A0A5S5MBT0_9BACT</name>
<feature type="domain" description="Prephenate/arogenate dehydrogenase" evidence="2">
    <location>
        <begin position="9"/>
        <end position="272"/>
    </location>
</feature>
<dbReference type="Gene3D" id="1.10.3660.10">
    <property type="entry name" value="6-phosphogluconate dehydrogenase C-terminal like domain"/>
    <property type="match status" value="1"/>
</dbReference>
<evidence type="ECO:0000313" key="3">
    <source>
        <dbReference type="EMBL" id="TYT73141.1"/>
    </source>
</evidence>
<protein>
    <submittedName>
        <fullName evidence="3">Prephenate dehydrogenase/arogenate dehydrogenase family protein</fullName>
    </submittedName>
</protein>
<evidence type="ECO:0000256" key="1">
    <source>
        <dbReference type="ARBA" id="ARBA00023002"/>
    </source>
</evidence>
<dbReference type="InterPro" id="IPR050812">
    <property type="entry name" value="Preph/Arog_dehydrog"/>
</dbReference>
<dbReference type="GO" id="GO:0008977">
    <property type="term" value="F:prephenate dehydrogenase (NAD+) activity"/>
    <property type="evidence" value="ECO:0007669"/>
    <property type="project" value="InterPro"/>
</dbReference>
<dbReference type="Proteomes" id="UP000321899">
    <property type="component" value="Unassembled WGS sequence"/>
</dbReference>
<dbReference type="EMBL" id="VDMB01000051">
    <property type="protein sequence ID" value="TYT73141.1"/>
    <property type="molecule type" value="Genomic_DNA"/>
</dbReference>
<keyword evidence="4" id="KW-1185">Reference proteome</keyword>
<dbReference type="InterPro" id="IPR003099">
    <property type="entry name" value="Prephen_DH"/>
</dbReference>
<sequence>MIPDIFVGKKIGVIGGHGGMGRWFSAFFRDLGLSVEVSDLDTAISNEELVLKSDIVILSTPMAVAVSLARKLGPLMSEEKLFVDFSSLKEEVVQAMVASSAAEVLGIHPMFGQYTASMQGQNVILTPGRGHLWTDPFHRLFEDAGAVVSVMDAATHDRHMAFVQSVTHLVTIATGAYMQQENMDPETACRVATPIFRLNVDFVGRLFALDLGLYEDLIARNPYAREVSSLFARVLADTSEILLDDKSVDKRQWMEGIKSFLGPFTGDALRETNEILNCRFSGKE</sequence>
<dbReference type="PANTHER" id="PTHR21363">
    <property type="entry name" value="PREPHENATE DEHYDROGENASE"/>
    <property type="match status" value="1"/>
</dbReference>
<dbReference type="GO" id="GO:0004665">
    <property type="term" value="F:prephenate dehydrogenase (NADP+) activity"/>
    <property type="evidence" value="ECO:0007669"/>
    <property type="project" value="InterPro"/>
</dbReference>
<dbReference type="Gene3D" id="3.40.50.720">
    <property type="entry name" value="NAD(P)-binding Rossmann-like Domain"/>
    <property type="match status" value="1"/>
</dbReference>
<dbReference type="InterPro" id="IPR046826">
    <property type="entry name" value="PDH_N"/>
</dbReference>
<dbReference type="PANTHER" id="PTHR21363:SF0">
    <property type="entry name" value="PREPHENATE DEHYDROGENASE [NADP(+)]"/>
    <property type="match status" value="1"/>
</dbReference>
<dbReference type="PROSITE" id="PS51176">
    <property type="entry name" value="PDH_ADH"/>
    <property type="match status" value="1"/>
</dbReference>
<dbReference type="SUPFAM" id="SSF51735">
    <property type="entry name" value="NAD(P)-binding Rossmann-fold domains"/>
    <property type="match status" value="1"/>
</dbReference>
<dbReference type="InterPro" id="IPR008927">
    <property type="entry name" value="6-PGluconate_DH-like_C_sf"/>
</dbReference>
<keyword evidence="1" id="KW-0560">Oxidoreductase</keyword>
<accession>A0A5S5MBT0</accession>
<dbReference type="OrthoDB" id="9800497at2"/>
<comment type="caution">
    <text evidence="3">The sequence shown here is derived from an EMBL/GenBank/DDBJ whole genome shotgun (WGS) entry which is preliminary data.</text>
</comment>
<dbReference type="InterPro" id="IPR046825">
    <property type="entry name" value="PDH_C"/>
</dbReference>
<dbReference type="Pfam" id="PF02153">
    <property type="entry name" value="PDH_N"/>
    <property type="match status" value="1"/>
</dbReference>